<evidence type="ECO:0000313" key="11">
    <source>
        <dbReference type="Proteomes" id="UP001516662"/>
    </source>
</evidence>
<dbReference type="NCBIfam" id="TIGR02887">
    <property type="entry name" value="spore_ger_x_C"/>
    <property type="match status" value="1"/>
</dbReference>
<dbReference type="InterPro" id="IPR008844">
    <property type="entry name" value="Spore_GerAC-like"/>
</dbReference>
<evidence type="ECO:0000256" key="6">
    <source>
        <dbReference type="ARBA" id="ARBA00023139"/>
    </source>
</evidence>
<dbReference type="InterPro" id="IPR057336">
    <property type="entry name" value="GerAC_N"/>
</dbReference>
<evidence type="ECO:0000313" key="10">
    <source>
        <dbReference type="EMBL" id="MBE4909538.1"/>
    </source>
</evidence>
<dbReference type="EMBL" id="JADCLJ010000022">
    <property type="protein sequence ID" value="MBE4909538.1"/>
    <property type="molecule type" value="Genomic_DNA"/>
</dbReference>
<dbReference type="PANTHER" id="PTHR35789">
    <property type="entry name" value="SPORE GERMINATION PROTEIN B3"/>
    <property type="match status" value="1"/>
</dbReference>
<evidence type="ECO:0000259" key="8">
    <source>
        <dbReference type="Pfam" id="PF05504"/>
    </source>
</evidence>
<evidence type="ECO:0000256" key="1">
    <source>
        <dbReference type="ARBA" id="ARBA00004635"/>
    </source>
</evidence>
<keyword evidence="5" id="KW-0472">Membrane</keyword>
<comment type="similarity">
    <text evidence="2">Belongs to the GerABKC lipoprotein family.</text>
</comment>
<gene>
    <name evidence="10" type="ORF">IMZ08_15915</name>
</gene>
<accession>A0ABR9QM16</accession>
<dbReference type="Pfam" id="PF05504">
    <property type="entry name" value="Spore_GerAC"/>
    <property type="match status" value="1"/>
</dbReference>
<evidence type="ECO:0000256" key="2">
    <source>
        <dbReference type="ARBA" id="ARBA00007886"/>
    </source>
</evidence>
<proteinExistence type="inferred from homology"/>
<keyword evidence="11" id="KW-1185">Reference proteome</keyword>
<sequence length="414" mass="47505">MKKKAISLLIVSCCLLLTGCFDKTEVEEKAYVIALGLDKAEDKNKMKVSFQIANPEVGSLQGGAGSNEPPHEVVTVTVNDFISARNTLNALVSKEVTYDLLKVIVISEEFAKEKDFIRYIYETAKDREIRRDVFLAVSKEDASKYLEKNDPKQETRPHKYFQFMINRGIQAGLIPESDLHRFFRITEHDADLFIAMYTTTESSDNDKKHNEDEFLAGQINIEGDINRTQFMGSAVFKEGKMIGKMNGQETRIAILLDETSEMNDVLTTYQDPINEDYRLATRIIKERPIDYKINLNSSPATVNIHVSLIVEVLSDPAMTNYARDREKQEKLRDHIEKTIAYNIEKFITKSQEEFGGSPFSLSLHARKHFLTIPEFNQFDWMKSYPDMEVDVEVSIEYGEFGKQAKVPYLEELRD</sequence>
<keyword evidence="6" id="KW-0564">Palmitate</keyword>
<dbReference type="PROSITE" id="PS51257">
    <property type="entry name" value="PROKAR_LIPOPROTEIN"/>
    <property type="match status" value="1"/>
</dbReference>
<evidence type="ECO:0000259" key="9">
    <source>
        <dbReference type="Pfam" id="PF25198"/>
    </source>
</evidence>
<dbReference type="Proteomes" id="UP001516662">
    <property type="component" value="Unassembled WGS sequence"/>
</dbReference>
<dbReference type="RefSeq" id="WP_193538250.1">
    <property type="nucleotide sequence ID" value="NZ_JADCLJ010000022.1"/>
</dbReference>
<evidence type="ECO:0000256" key="5">
    <source>
        <dbReference type="ARBA" id="ARBA00023136"/>
    </source>
</evidence>
<protein>
    <submittedName>
        <fullName evidence="10">Ger(X)C family spore germination protein</fullName>
    </submittedName>
</protein>
<dbReference type="PANTHER" id="PTHR35789:SF1">
    <property type="entry name" value="SPORE GERMINATION PROTEIN B3"/>
    <property type="match status" value="1"/>
</dbReference>
<keyword evidence="7" id="KW-0449">Lipoprotein</keyword>
<dbReference type="InterPro" id="IPR046953">
    <property type="entry name" value="Spore_GerAC-like_C"/>
</dbReference>
<comment type="subcellular location">
    <subcellularLocation>
        <location evidence="1">Membrane</location>
        <topology evidence="1">Lipid-anchor</topology>
    </subcellularLocation>
</comment>
<dbReference type="Pfam" id="PF25198">
    <property type="entry name" value="Spore_GerAC_N"/>
    <property type="match status" value="1"/>
</dbReference>
<dbReference type="Gene3D" id="3.30.300.210">
    <property type="entry name" value="Nutrient germinant receptor protein C, domain 3"/>
    <property type="match status" value="1"/>
</dbReference>
<feature type="domain" description="Spore germination protein N-terminal" evidence="9">
    <location>
        <begin position="22"/>
        <end position="196"/>
    </location>
</feature>
<name>A0ABR9QM16_9BACI</name>
<evidence type="ECO:0000256" key="7">
    <source>
        <dbReference type="ARBA" id="ARBA00023288"/>
    </source>
</evidence>
<evidence type="ECO:0000256" key="4">
    <source>
        <dbReference type="ARBA" id="ARBA00022729"/>
    </source>
</evidence>
<reference evidence="10 11" key="1">
    <citation type="submission" date="2020-10" db="EMBL/GenBank/DDBJ databases">
        <title>Bacillus sp. HD4P25, an endophyte from a halophyte.</title>
        <authorList>
            <person name="Sun J.-Q."/>
        </authorList>
    </citation>
    <scope>NUCLEOTIDE SEQUENCE [LARGE SCALE GENOMIC DNA]</scope>
    <source>
        <strain evidence="10 11">YIM 93174</strain>
    </source>
</reference>
<keyword evidence="3" id="KW-0309">Germination</keyword>
<comment type="caution">
    <text evidence="10">The sequence shown here is derived from an EMBL/GenBank/DDBJ whole genome shotgun (WGS) entry which is preliminary data.</text>
</comment>
<evidence type="ECO:0000256" key="3">
    <source>
        <dbReference type="ARBA" id="ARBA00022544"/>
    </source>
</evidence>
<dbReference type="InterPro" id="IPR038501">
    <property type="entry name" value="Spore_GerAC_C_sf"/>
</dbReference>
<keyword evidence="4" id="KW-0732">Signal</keyword>
<organism evidence="10 11">
    <name type="scientific">Litchfieldia luteola</name>
    <dbReference type="NCBI Taxonomy" id="682179"/>
    <lineage>
        <taxon>Bacteria</taxon>
        <taxon>Bacillati</taxon>
        <taxon>Bacillota</taxon>
        <taxon>Bacilli</taxon>
        <taxon>Bacillales</taxon>
        <taxon>Bacillaceae</taxon>
        <taxon>Litchfieldia</taxon>
    </lineage>
</organism>
<feature type="domain" description="Spore germination GerAC-like C-terminal" evidence="8">
    <location>
        <begin position="231"/>
        <end position="396"/>
    </location>
</feature>